<evidence type="ECO:0000313" key="2">
    <source>
        <dbReference type="EMBL" id="TGJ79218.1"/>
    </source>
</evidence>
<dbReference type="EMBL" id="SKBN01000306">
    <property type="protein sequence ID" value="TGJ79218.1"/>
    <property type="molecule type" value="Genomic_DNA"/>
</dbReference>
<evidence type="ECO:0000256" key="1">
    <source>
        <dbReference type="SAM" id="MobiDB-lite"/>
    </source>
</evidence>
<name>A0A4Z0YGY1_9PEZI</name>
<gene>
    <name evidence="2" type="ORF">E0Z10_g9549</name>
</gene>
<organism evidence="2 3">
    <name type="scientific">Xylaria hypoxylon</name>
    <dbReference type="NCBI Taxonomy" id="37992"/>
    <lineage>
        <taxon>Eukaryota</taxon>
        <taxon>Fungi</taxon>
        <taxon>Dikarya</taxon>
        <taxon>Ascomycota</taxon>
        <taxon>Pezizomycotina</taxon>
        <taxon>Sordariomycetes</taxon>
        <taxon>Xylariomycetidae</taxon>
        <taxon>Xylariales</taxon>
        <taxon>Xylariaceae</taxon>
        <taxon>Xylaria</taxon>
    </lineage>
</organism>
<dbReference type="Proteomes" id="UP000297716">
    <property type="component" value="Unassembled WGS sequence"/>
</dbReference>
<keyword evidence="3" id="KW-1185">Reference proteome</keyword>
<protein>
    <submittedName>
        <fullName evidence="2">Uncharacterized protein</fullName>
    </submittedName>
</protein>
<proteinExistence type="predicted"/>
<comment type="caution">
    <text evidence="2">The sequence shown here is derived from an EMBL/GenBank/DDBJ whole genome shotgun (WGS) entry which is preliminary data.</text>
</comment>
<accession>A0A4Z0YGY1</accession>
<evidence type="ECO:0000313" key="3">
    <source>
        <dbReference type="Proteomes" id="UP000297716"/>
    </source>
</evidence>
<dbReference type="OrthoDB" id="3545167at2759"/>
<feature type="region of interest" description="Disordered" evidence="1">
    <location>
        <begin position="1"/>
        <end position="45"/>
    </location>
</feature>
<reference evidence="2 3" key="1">
    <citation type="submission" date="2019-03" db="EMBL/GenBank/DDBJ databases">
        <title>Draft genome sequence of Xylaria hypoxylon DSM 108379, a ubiquitous saprotrophic-parasitic fungi on hardwood.</title>
        <authorList>
            <person name="Buettner E."/>
            <person name="Leonhardt S."/>
            <person name="Gebauer A.M."/>
            <person name="Liers C."/>
            <person name="Hofrichter M."/>
            <person name="Kellner H."/>
        </authorList>
    </citation>
    <scope>NUCLEOTIDE SEQUENCE [LARGE SCALE GENOMIC DNA]</scope>
    <source>
        <strain evidence="2 3">DSM 108379</strain>
    </source>
</reference>
<dbReference type="AlphaFoldDB" id="A0A4Z0YGY1"/>
<feature type="compositionally biased region" description="Basic and acidic residues" evidence="1">
    <location>
        <begin position="12"/>
        <end position="45"/>
    </location>
</feature>
<sequence>MASGNDNSPLDAELKDIPQSAKNHEDNVTEKQEDNPNPIDDSHRVVDQGQGWKMDKNSWKAWWNSHQWSPFKGPTFLMRDREGHDKVSLTQNTQIQPLPATTVVEALPPHMIEGNGDSEIAKAMDNALNRLDGKDIPSNPLLGGGCCQIGSACSLDGYLISLQTKRDSTSPLSKNDYTPPSAHTVTATSSTKSFKATKIDEIVRSIGPKGIRPGFGFSSIPTLKEGTLGAAVAVAWIAAWRYL</sequence>